<dbReference type="OrthoDB" id="772690at2"/>
<feature type="transmembrane region" description="Helical" evidence="2">
    <location>
        <begin position="12"/>
        <end position="31"/>
    </location>
</feature>
<organism evidence="3 4">
    <name type="scientific">Algoriphagus aquimarinus</name>
    <dbReference type="NCBI Taxonomy" id="237018"/>
    <lineage>
        <taxon>Bacteria</taxon>
        <taxon>Pseudomonadati</taxon>
        <taxon>Bacteroidota</taxon>
        <taxon>Cytophagia</taxon>
        <taxon>Cytophagales</taxon>
        <taxon>Cyclobacteriaceae</taxon>
        <taxon>Algoriphagus</taxon>
    </lineage>
</organism>
<protein>
    <submittedName>
        <fullName evidence="3">Uncharacterized protein</fullName>
    </submittedName>
</protein>
<keyword evidence="2" id="KW-0472">Membrane</keyword>
<keyword evidence="2" id="KW-0812">Transmembrane</keyword>
<feature type="region of interest" description="Disordered" evidence="1">
    <location>
        <begin position="44"/>
        <end position="64"/>
    </location>
</feature>
<evidence type="ECO:0000313" key="4">
    <source>
        <dbReference type="Proteomes" id="UP000321935"/>
    </source>
</evidence>
<accession>A0A5C7AZ10</accession>
<dbReference type="RefSeq" id="WP_146915523.1">
    <property type="nucleotide sequence ID" value="NZ_VORW01000002.1"/>
</dbReference>
<dbReference type="Proteomes" id="UP000321935">
    <property type="component" value="Unassembled WGS sequence"/>
</dbReference>
<gene>
    <name evidence="3" type="ORF">ESV85_05485</name>
</gene>
<evidence type="ECO:0000313" key="3">
    <source>
        <dbReference type="EMBL" id="TXE13427.1"/>
    </source>
</evidence>
<proteinExistence type="predicted"/>
<evidence type="ECO:0000256" key="1">
    <source>
        <dbReference type="SAM" id="MobiDB-lite"/>
    </source>
</evidence>
<dbReference type="EMBL" id="VORW01000002">
    <property type="protein sequence ID" value="TXE13427.1"/>
    <property type="molecule type" value="Genomic_DNA"/>
</dbReference>
<evidence type="ECO:0000256" key="2">
    <source>
        <dbReference type="SAM" id="Phobius"/>
    </source>
</evidence>
<keyword evidence="2" id="KW-1133">Transmembrane helix</keyword>
<reference evidence="3 4" key="1">
    <citation type="submission" date="2019-08" db="EMBL/GenBank/DDBJ databases">
        <title>Genomes sequence of Algoriphagus aquimarinus ACAM450.</title>
        <authorList>
            <person name="Bowman J.P."/>
        </authorList>
    </citation>
    <scope>NUCLEOTIDE SEQUENCE [LARGE SCALE GENOMIC DNA]</scope>
    <source>
        <strain evidence="3 4">ACAM 450</strain>
    </source>
</reference>
<comment type="caution">
    <text evidence="3">The sequence shown here is derived from an EMBL/GenBank/DDBJ whole genome shotgun (WGS) entry which is preliminary data.</text>
</comment>
<name>A0A5C7AZ10_9BACT</name>
<sequence length="144" mass="16406">MLEAITWNNYFITLAIGITTYYLIIIGLYYPKELRSLISGKSMQFNPSGQQEKERHQSRTDPTKTDLFEELEVTVAELQGTLGRAGNITDKNLMLEQLSQVLSSHPGLRDPAYRVAIGNYLSENIPKVTRHDISESELETLWTE</sequence>
<dbReference type="AlphaFoldDB" id="A0A5C7AZ10"/>
<feature type="compositionally biased region" description="Basic and acidic residues" evidence="1">
    <location>
        <begin position="51"/>
        <end position="64"/>
    </location>
</feature>